<accession>A0AAD2HIU9</accession>
<protein>
    <recommendedName>
        <fullName evidence="2">RRM domain-containing protein</fullName>
    </recommendedName>
</protein>
<dbReference type="Gene3D" id="3.30.70.330">
    <property type="match status" value="1"/>
</dbReference>
<name>A0AAD2HIU9_9AGAR</name>
<dbReference type="Proteomes" id="UP001295794">
    <property type="component" value="Unassembled WGS sequence"/>
</dbReference>
<keyword evidence="4" id="KW-1185">Reference proteome</keyword>
<feature type="compositionally biased region" description="Polar residues" evidence="1">
    <location>
        <begin position="77"/>
        <end position="88"/>
    </location>
</feature>
<dbReference type="Pfam" id="PF00076">
    <property type="entry name" value="RRM_1"/>
    <property type="match status" value="1"/>
</dbReference>
<dbReference type="InterPro" id="IPR012677">
    <property type="entry name" value="Nucleotide-bd_a/b_plait_sf"/>
</dbReference>
<feature type="compositionally biased region" description="Basic residues" evidence="1">
    <location>
        <begin position="94"/>
        <end position="110"/>
    </location>
</feature>
<comment type="caution">
    <text evidence="3">The sequence shown here is derived from an EMBL/GenBank/DDBJ whole genome shotgun (WGS) entry which is preliminary data.</text>
</comment>
<sequence length="132" mass="14661">IPRHIHWQELKDFGRSAGGIVAFCDLIQLTESNTRPGGNRRGFIEYLLREDAEEAIRTLNGRDLGGSPVVVCAPLSQSNGATQHTQIMSSEHSRRSRSRSPPRWRAHAHAHPPSTLFLRSPGEGRTRGFPTS</sequence>
<dbReference type="EMBL" id="CAVNYO010000405">
    <property type="protein sequence ID" value="CAK5275689.1"/>
    <property type="molecule type" value="Genomic_DNA"/>
</dbReference>
<feature type="non-terminal residue" evidence="3">
    <location>
        <position position="132"/>
    </location>
</feature>
<evidence type="ECO:0000313" key="3">
    <source>
        <dbReference type="EMBL" id="CAK5275689.1"/>
    </source>
</evidence>
<gene>
    <name evidence="3" type="ORF">MYCIT1_LOCUS23597</name>
</gene>
<dbReference type="AlphaFoldDB" id="A0AAD2HIU9"/>
<feature type="domain" description="RRM" evidence="2">
    <location>
        <begin position="2"/>
        <end position="69"/>
    </location>
</feature>
<feature type="region of interest" description="Disordered" evidence="1">
    <location>
        <begin position="77"/>
        <end position="132"/>
    </location>
</feature>
<dbReference type="InterPro" id="IPR000504">
    <property type="entry name" value="RRM_dom"/>
</dbReference>
<evidence type="ECO:0000313" key="4">
    <source>
        <dbReference type="Proteomes" id="UP001295794"/>
    </source>
</evidence>
<dbReference type="SUPFAM" id="SSF54928">
    <property type="entry name" value="RNA-binding domain, RBD"/>
    <property type="match status" value="1"/>
</dbReference>
<dbReference type="InterPro" id="IPR035979">
    <property type="entry name" value="RBD_domain_sf"/>
</dbReference>
<feature type="non-terminal residue" evidence="3">
    <location>
        <position position="1"/>
    </location>
</feature>
<reference evidence="3" key="1">
    <citation type="submission" date="2023-11" db="EMBL/GenBank/DDBJ databases">
        <authorList>
            <person name="De Vega J J."/>
            <person name="De Vega J J."/>
        </authorList>
    </citation>
    <scope>NUCLEOTIDE SEQUENCE</scope>
</reference>
<organism evidence="3 4">
    <name type="scientific">Mycena citricolor</name>
    <dbReference type="NCBI Taxonomy" id="2018698"/>
    <lineage>
        <taxon>Eukaryota</taxon>
        <taxon>Fungi</taxon>
        <taxon>Dikarya</taxon>
        <taxon>Basidiomycota</taxon>
        <taxon>Agaricomycotina</taxon>
        <taxon>Agaricomycetes</taxon>
        <taxon>Agaricomycetidae</taxon>
        <taxon>Agaricales</taxon>
        <taxon>Marasmiineae</taxon>
        <taxon>Mycenaceae</taxon>
        <taxon>Mycena</taxon>
    </lineage>
</organism>
<dbReference type="GO" id="GO:0003723">
    <property type="term" value="F:RNA binding"/>
    <property type="evidence" value="ECO:0007669"/>
    <property type="project" value="InterPro"/>
</dbReference>
<evidence type="ECO:0000256" key="1">
    <source>
        <dbReference type="SAM" id="MobiDB-lite"/>
    </source>
</evidence>
<proteinExistence type="predicted"/>
<evidence type="ECO:0000259" key="2">
    <source>
        <dbReference type="Pfam" id="PF00076"/>
    </source>
</evidence>